<dbReference type="RefSeq" id="WP_345019385.1">
    <property type="nucleotide sequence ID" value="NZ_BAABDO010000018.1"/>
</dbReference>
<name>A0ABP7YFR3_9ACTN</name>
<dbReference type="EMBL" id="BAABDO010000018">
    <property type="protein sequence ID" value="GAA4135562.1"/>
    <property type="molecule type" value="Genomic_DNA"/>
</dbReference>
<organism evidence="1 2">
    <name type="scientific">Actinomadura keratinilytica</name>
    <dbReference type="NCBI Taxonomy" id="547461"/>
    <lineage>
        <taxon>Bacteria</taxon>
        <taxon>Bacillati</taxon>
        <taxon>Actinomycetota</taxon>
        <taxon>Actinomycetes</taxon>
        <taxon>Streptosporangiales</taxon>
        <taxon>Thermomonosporaceae</taxon>
        <taxon>Actinomadura</taxon>
    </lineage>
</organism>
<accession>A0ABP7YFR3</accession>
<evidence type="ECO:0000313" key="2">
    <source>
        <dbReference type="Proteomes" id="UP001500266"/>
    </source>
</evidence>
<sequence>MSRPQLAPGVEIVTAPGRPPAVRTPGGEFVRLNAPREAVAGLLDLLGGGPADRPAEPQAARLLDAFAEAGYLDAPPPWPPERADILVLGDDRLTAPLTGFLSAAGARPRPGTPKDVAALADARTSDAAAVVWCLDRPVPPGLWEDADRLPARGIAWARCHREGLQVWIEPIAASPGDVLSAHVAARRLAATPAHRELAAYWAGAAGASGGTVVSGPHPVTGPAAAATAAALLAADLADWAVGACDGRTKAPLPARRRLRRLDLRDLTVTDHCVLPVPRVAPITEHRA</sequence>
<proteinExistence type="predicted"/>
<reference evidence="2" key="1">
    <citation type="journal article" date="2019" name="Int. J. Syst. Evol. Microbiol.">
        <title>The Global Catalogue of Microorganisms (GCM) 10K type strain sequencing project: providing services to taxonomists for standard genome sequencing and annotation.</title>
        <authorList>
            <consortium name="The Broad Institute Genomics Platform"/>
            <consortium name="The Broad Institute Genome Sequencing Center for Infectious Disease"/>
            <person name="Wu L."/>
            <person name="Ma J."/>
        </authorList>
    </citation>
    <scope>NUCLEOTIDE SEQUENCE [LARGE SCALE GENOMIC DNA]</scope>
    <source>
        <strain evidence="2">JCM 17316</strain>
    </source>
</reference>
<evidence type="ECO:0000313" key="1">
    <source>
        <dbReference type="EMBL" id="GAA4135562.1"/>
    </source>
</evidence>
<dbReference type="Proteomes" id="UP001500266">
    <property type="component" value="Unassembled WGS sequence"/>
</dbReference>
<protein>
    <submittedName>
        <fullName evidence="1">Uncharacterized protein</fullName>
    </submittedName>
</protein>
<keyword evidence="2" id="KW-1185">Reference proteome</keyword>
<dbReference type="Gene3D" id="3.40.50.720">
    <property type="entry name" value="NAD(P)-binding Rossmann-like Domain"/>
    <property type="match status" value="1"/>
</dbReference>
<gene>
    <name evidence="1" type="ORF">GCM10022416_18270</name>
</gene>
<comment type="caution">
    <text evidence="1">The sequence shown here is derived from an EMBL/GenBank/DDBJ whole genome shotgun (WGS) entry which is preliminary data.</text>
</comment>